<evidence type="ECO:0000313" key="3">
    <source>
        <dbReference type="EMBL" id="RDX86131.1"/>
    </source>
</evidence>
<dbReference type="Pfam" id="PF24924">
    <property type="entry name" value="DUF7745"/>
    <property type="match status" value="1"/>
</dbReference>
<feature type="domain" description="DUF7745" evidence="2">
    <location>
        <begin position="46"/>
        <end position="110"/>
    </location>
</feature>
<gene>
    <name evidence="3" type="ORF">CR513_32566</name>
</gene>
<reference evidence="3" key="1">
    <citation type="submission" date="2018-05" db="EMBL/GenBank/DDBJ databases">
        <title>Draft genome of Mucuna pruriens seed.</title>
        <authorList>
            <person name="Nnadi N.E."/>
            <person name="Vos R."/>
            <person name="Hasami M.H."/>
            <person name="Devisetty U.K."/>
            <person name="Aguiy J.C."/>
        </authorList>
    </citation>
    <scope>NUCLEOTIDE SEQUENCE [LARGE SCALE GENOMIC DNA]</scope>
    <source>
        <strain evidence="3">JCA_2017</strain>
    </source>
</reference>
<sequence>MAVDKRSVVVTWKEIPIIVFESYDSSQPGPPIFNPCGIGVDNSKPATLSMLTQHYDPPLKCFTFRDFQLAPILEEYERLIGIPYDKSPPYLFRGHYPSWASVARVLKAEEKSKWSGSDPRSGLGTKAPTASGGIRLVSLGIMLFPQIERYVDLATIDAFLGRRDRGEHIVVRRLKEQANKHLEMAARVEEAAREVQEEARFWKDRFIKLA</sequence>
<dbReference type="Proteomes" id="UP000257109">
    <property type="component" value="Unassembled WGS sequence"/>
</dbReference>
<dbReference type="OrthoDB" id="976209at2759"/>
<protein>
    <recommendedName>
        <fullName evidence="2">DUF7745 domain-containing protein</fullName>
    </recommendedName>
</protein>
<accession>A0A371G6J2</accession>
<evidence type="ECO:0000259" key="2">
    <source>
        <dbReference type="Pfam" id="PF24924"/>
    </source>
</evidence>
<dbReference type="EMBL" id="QJKJ01006600">
    <property type="protein sequence ID" value="RDX86131.1"/>
    <property type="molecule type" value="Genomic_DNA"/>
</dbReference>
<dbReference type="InterPro" id="IPR056647">
    <property type="entry name" value="DUF7745"/>
</dbReference>
<keyword evidence="1" id="KW-0175">Coiled coil</keyword>
<feature type="coiled-coil region" evidence="1">
    <location>
        <begin position="171"/>
        <end position="205"/>
    </location>
</feature>
<evidence type="ECO:0000313" key="4">
    <source>
        <dbReference type="Proteomes" id="UP000257109"/>
    </source>
</evidence>
<dbReference type="PANTHER" id="PTHR48201:SF12">
    <property type="entry name" value="AMINOTRANSFERASE-LIKE PLANT MOBILE DOMAIN-CONTAINING PROTEIN"/>
    <property type="match status" value="1"/>
</dbReference>
<dbReference type="PANTHER" id="PTHR48201">
    <property type="entry name" value="PROTEIN, PUTATIVE-RELATED"/>
    <property type="match status" value="1"/>
</dbReference>
<feature type="non-terminal residue" evidence="3">
    <location>
        <position position="1"/>
    </location>
</feature>
<keyword evidence="4" id="KW-1185">Reference proteome</keyword>
<comment type="caution">
    <text evidence="3">The sequence shown here is derived from an EMBL/GenBank/DDBJ whole genome shotgun (WGS) entry which is preliminary data.</text>
</comment>
<evidence type="ECO:0000256" key="1">
    <source>
        <dbReference type="SAM" id="Coils"/>
    </source>
</evidence>
<organism evidence="3 4">
    <name type="scientific">Mucuna pruriens</name>
    <name type="common">Velvet bean</name>
    <name type="synonym">Dolichos pruriens</name>
    <dbReference type="NCBI Taxonomy" id="157652"/>
    <lineage>
        <taxon>Eukaryota</taxon>
        <taxon>Viridiplantae</taxon>
        <taxon>Streptophyta</taxon>
        <taxon>Embryophyta</taxon>
        <taxon>Tracheophyta</taxon>
        <taxon>Spermatophyta</taxon>
        <taxon>Magnoliopsida</taxon>
        <taxon>eudicotyledons</taxon>
        <taxon>Gunneridae</taxon>
        <taxon>Pentapetalae</taxon>
        <taxon>rosids</taxon>
        <taxon>fabids</taxon>
        <taxon>Fabales</taxon>
        <taxon>Fabaceae</taxon>
        <taxon>Papilionoideae</taxon>
        <taxon>50 kb inversion clade</taxon>
        <taxon>NPAAA clade</taxon>
        <taxon>indigoferoid/millettioid clade</taxon>
        <taxon>Phaseoleae</taxon>
        <taxon>Mucuna</taxon>
    </lineage>
</organism>
<name>A0A371G6J2_MUCPR</name>
<proteinExistence type="predicted"/>
<dbReference type="AlphaFoldDB" id="A0A371G6J2"/>